<feature type="chain" id="PRO_5024928947" evidence="1">
    <location>
        <begin position="32"/>
        <end position="333"/>
    </location>
</feature>
<dbReference type="CDD" id="cd13611">
    <property type="entry name" value="PBP2_YehZ"/>
    <property type="match status" value="1"/>
</dbReference>
<dbReference type="AlphaFoldDB" id="A0A5N6MT92"/>
<keyword evidence="1" id="KW-0732">Signal</keyword>
<accession>A0A5N6MT92</accession>
<dbReference type="Gene3D" id="3.40.190.10">
    <property type="entry name" value="Periplasmic binding protein-like II"/>
    <property type="match status" value="1"/>
</dbReference>
<evidence type="ECO:0000259" key="2">
    <source>
        <dbReference type="Pfam" id="PF04069"/>
    </source>
</evidence>
<dbReference type="GO" id="GO:0022857">
    <property type="term" value="F:transmembrane transporter activity"/>
    <property type="evidence" value="ECO:0007669"/>
    <property type="project" value="InterPro"/>
</dbReference>
<comment type="caution">
    <text evidence="3">The sequence shown here is derived from an EMBL/GenBank/DDBJ whole genome shotgun (WGS) entry which is preliminary data.</text>
</comment>
<dbReference type="RefSeq" id="WP_152271283.1">
    <property type="nucleotide sequence ID" value="NZ_VTFX01000001.1"/>
</dbReference>
<dbReference type="SUPFAM" id="SSF53850">
    <property type="entry name" value="Periplasmic binding protein-like II"/>
    <property type="match status" value="1"/>
</dbReference>
<dbReference type="GO" id="GO:0043190">
    <property type="term" value="C:ATP-binding cassette (ABC) transporter complex"/>
    <property type="evidence" value="ECO:0007669"/>
    <property type="project" value="InterPro"/>
</dbReference>
<dbReference type="InterPro" id="IPR007210">
    <property type="entry name" value="ABC_Gly_betaine_transp_sub-bd"/>
</dbReference>
<sequence>MNKPANARVRLAAAAAAAGALLFSGCGLQPADSYVPEAEPGLIRPVEDLPEDAKLTVTSKNFTEQLVLGKIAVLTTKVAGFDVTDLTNVPGSQPARELLLSGQAGMTWEYTGTGWIAYLGQSEGIPDKQEQWQAVHDADLANGVTWGDPAPLNNTYAMAIRSEAAEELGVKSISDIARLPVEERTFCLEAEFNSRPDGMNPMLEKYGMPRGTPDGVPDANIGIYDTGAVYSATDAGECNFGEVFATDGRIDSLGLTVLEDDRSYFPAYNAAPVFNTEVLLEYPVLADIFAQVSPLLTDEELRKMNLAVDVNGQEPADVAFDWMVGKGLITVPE</sequence>
<dbReference type="EMBL" id="VTFX01000001">
    <property type="protein sequence ID" value="KAD4060043.1"/>
    <property type="molecule type" value="Genomic_DNA"/>
</dbReference>
<protein>
    <submittedName>
        <fullName evidence="3">Glycine/betaine ABC transporter substrate-binding protein</fullName>
    </submittedName>
</protein>
<evidence type="ECO:0000313" key="4">
    <source>
        <dbReference type="Proteomes" id="UP000326852"/>
    </source>
</evidence>
<feature type="domain" description="ABC-type glycine betaine transport system substrate-binding" evidence="2">
    <location>
        <begin position="54"/>
        <end position="323"/>
    </location>
</feature>
<keyword evidence="4" id="KW-1185">Reference proteome</keyword>
<gene>
    <name evidence="3" type="ORF">GD627_02945</name>
</gene>
<dbReference type="PROSITE" id="PS51257">
    <property type="entry name" value="PROKAR_LIPOPROTEIN"/>
    <property type="match status" value="1"/>
</dbReference>
<feature type="signal peptide" evidence="1">
    <location>
        <begin position="1"/>
        <end position="31"/>
    </location>
</feature>
<dbReference type="Proteomes" id="UP000326852">
    <property type="component" value="Unassembled WGS sequence"/>
</dbReference>
<reference evidence="3 4" key="1">
    <citation type="submission" date="2019-08" db="EMBL/GenBank/DDBJ databases">
        <title>Arthrobacter sp. nov., isolated from plateau pika and Tibetan wild ass.</title>
        <authorList>
            <person name="Ge Y."/>
        </authorList>
    </citation>
    <scope>NUCLEOTIDE SEQUENCE [LARGE SCALE GENOMIC DNA]</scope>
    <source>
        <strain evidence="3 4">785</strain>
    </source>
</reference>
<dbReference type="Pfam" id="PF04069">
    <property type="entry name" value="OpuAC"/>
    <property type="match status" value="1"/>
</dbReference>
<dbReference type="Gene3D" id="3.40.190.120">
    <property type="entry name" value="Osmoprotection protein (prox), domain 2"/>
    <property type="match status" value="1"/>
</dbReference>
<name>A0A5N6MT92_9MICC</name>
<evidence type="ECO:0000313" key="3">
    <source>
        <dbReference type="EMBL" id="KAD4060043.1"/>
    </source>
</evidence>
<organism evidence="3 4">
    <name type="scientific">Arthrobacter yangruifuii</name>
    <dbReference type="NCBI Taxonomy" id="2606616"/>
    <lineage>
        <taxon>Bacteria</taxon>
        <taxon>Bacillati</taxon>
        <taxon>Actinomycetota</taxon>
        <taxon>Actinomycetes</taxon>
        <taxon>Micrococcales</taxon>
        <taxon>Micrococcaceae</taxon>
        <taxon>Arthrobacter</taxon>
    </lineage>
</organism>
<proteinExistence type="predicted"/>
<evidence type="ECO:0000256" key="1">
    <source>
        <dbReference type="SAM" id="SignalP"/>
    </source>
</evidence>